<name>A0A399QZK5_9PROT</name>
<evidence type="ECO:0000259" key="1">
    <source>
        <dbReference type="SMART" id="SM01008"/>
    </source>
</evidence>
<dbReference type="OrthoDB" id="9767994at2"/>
<protein>
    <submittedName>
        <fullName evidence="2">Xanthine dehydrogenase family protein molybdopterin-binding subunit</fullName>
    </submittedName>
</protein>
<dbReference type="PIRSF" id="PIRSF036389">
    <property type="entry name" value="IOR_B"/>
    <property type="match status" value="1"/>
</dbReference>
<dbReference type="Pfam" id="PF20256">
    <property type="entry name" value="MoCoBD_2"/>
    <property type="match status" value="2"/>
</dbReference>
<evidence type="ECO:0000313" key="3">
    <source>
        <dbReference type="Proteomes" id="UP000265431"/>
    </source>
</evidence>
<dbReference type="PROSITE" id="PS51257">
    <property type="entry name" value="PROKAR_LIPOPROTEIN"/>
    <property type="match status" value="1"/>
</dbReference>
<feature type="domain" description="Aldehyde oxidase/xanthine dehydrogenase a/b hammerhead" evidence="1">
    <location>
        <begin position="215"/>
        <end position="294"/>
    </location>
</feature>
<proteinExistence type="predicted"/>
<dbReference type="Proteomes" id="UP000265431">
    <property type="component" value="Unassembled WGS sequence"/>
</dbReference>
<dbReference type="SUPFAM" id="SSF56003">
    <property type="entry name" value="Molybdenum cofactor-binding domain"/>
    <property type="match status" value="2"/>
</dbReference>
<dbReference type="PROSITE" id="PS51318">
    <property type="entry name" value="TAT"/>
    <property type="match status" value="1"/>
</dbReference>
<dbReference type="SMART" id="SM01008">
    <property type="entry name" value="Ald_Xan_dh_C"/>
    <property type="match status" value="1"/>
</dbReference>
<dbReference type="Gene3D" id="3.30.365.10">
    <property type="entry name" value="Aldehyde oxidase/xanthine dehydrogenase, molybdopterin binding domain"/>
    <property type="match status" value="4"/>
</dbReference>
<reference evidence="2 3" key="1">
    <citation type="submission" date="2018-08" db="EMBL/GenBank/DDBJ databases">
        <title>Henriciella mobilis sp. nov., isolated from seawater.</title>
        <authorList>
            <person name="Cheng H."/>
            <person name="Wu Y.-H."/>
            <person name="Xu X.-W."/>
            <person name="Guo L.-L."/>
        </authorList>
    </citation>
    <scope>NUCLEOTIDE SEQUENCE [LARGE SCALE GENOMIC DNA]</scope>
    <source>
        <strain evidence="2 3">CCUG66934</strain>
    </source>
</reference>
<dbReference type="GO" id="GO:0016491">
    <property type="term" value="F:oxidoreductase activity"/>
    <property type="evidence" value="ECO:0007669"/>
    <property type="project" value="InterPro"/>
</dbReference>
<keyword evidence="3" id="KW-1185">Reference proteome</keyword>
<dbReference type="InterPro" id="IPR052516">
    <property type="entry name" value="N-heterocyclic_Hydroxylase"/>
</dbReference>
<dbReference type="InterPro" id="IPR000674">
    <property type="entry name" value="Ald_Oxase/Xan_DH_a/b"/>
</dbReference>
<dbReference type="EMBL" id="QWGB01000005">
    <property type="protein sequence ID" value="RIJ24576.1"/>
    <property type="molecule type" value="Genomic_DNA"/>
</dbReference>
<dbReference type="AlphaFoldDB" id="A0A399QZK5"/>
<organism evidence="2 3">
    <name type="scientific">Henriciella barbarensis</name>
    <dbReference type="NCBI Taxonomy" id="86342"/>
    <lineage>
        <taxon>Bacteria</taxon>
        <taxon>Pseudomonadati</taxon>
        <taxon>Pseudomonadota</taxon>
        <taxon>Alphaproteobacteria</taxon>
        <taxon>Hyphomonadales</taxon>
        <taxon>Hyphomonadaceae</taxon>
        <taxon>Henriciella</taxon>
    </lineage>
</organism>
<sequence length="734" mass="78530">MADTIKLSRRNFIIGTGAAGLTIGILASCSNNSEDSAAPDQAANAEPNPEVNAWVHIAPDDTVTIRIARSEMGQGTLTGLAQLVADELDCDWDKVTTEYPTPGENLARDRVWRDFSTGGSRGIRGSVDYVREGGAVARAMLIQAAANQWEVPVGECSVEKGVITHGPSGNKLRYGEVAEAASGLTPPTGVQVKDPSDWKIIGQPVKRLDTADKVTGAQKYGADLQLDGMLNAAIKQAPKRGGTLASFDADAVMSMPGVRKVLQVDDTAVAVVADRWWQAKTALDALPIEWNDGEGADYSSASFETELDNALTADDAAVANMSGEVDAAFANAAQTIEATYRVPHQNHACMEPMNATAIWTEDKCEVWCPTQNGEAALGAASEAAGLPIEQCDVYKLLLGGGFGRRGMSDYVSQVVKIAKQMPGTPIKLLWSREEDMQHGFYHPTTRARCEGALDADGNLTAIKIRIAGQSILAGLMPQALQNGTDPFAFQGLLPSGVDERVEDQTLKYTFPALKFDHAMRNPPVRPGFWRGVNANQNAIYLECFMDELAHAAGKDPLEFRLTYMGDAPQLAGVLRAAAEKSGWGNDDGKSRGLCAFYSFGAYTAACAEVTVDDAGQLKIHRIVAATDPGYAVNPQQVDAQVAGSFVYGLSAALFEEITFENGEVQEKNFDTYNSMRLRDMPEVETIVMPSGGFWGGVGEPTIAVAAPAVLNAIYAATGKRIRNLPIKDQSLRDA</sequence>
<dbReference type="Pfam" id="PF02738">
    <property type="entry name" value="MoCoBD_1"/>
    <property type="match status" value="1"/>
</dbReference>
<dbReference type="InterPro" id="IPR008274">
    <property type="entry name" value="AldOxase/xan_DH_MoCoBD1"/>
</dbReference>
<dbReference type="RefSeq" id="WP_119379765.1">
    <property type="nucleotide sequence ID" value="NZ_QWGB01000005.1"/>
</dbReference>
<dbReference type="InterPro" id="IPR037165">
    <property type="entry name" value="AldOxase/xan_DH_Mopterin-bd_sf"/>
</dbReference>
<comment type="caution">
    <text evidence="2">The sequence shown here is derived from an EMBL/GenBank/DDBJ whole genome shotgun (WGS) entry which is preliminary data.</text>
</comment>
<dbReference type="InterPro" id="IPR046867">
    <property type="entry name" value="AldOxase/xan_DH_MoCoBD2"/>
</dbReference>
<dbReference type="InterPro" id="IPR012368">
    <property type="entry name" value="OxRdtase_Mopterin-bd_su_IorB"/>
</dbReference>
<evidence type="ECO:0000313" key="2">
    <source>
        <dbReference type="EMBL" id="RIJ24576.1"/>
    </source>
</evidence>
<dbReference type="PANTHER" id="PTHR47495">
    <property type="entry name" value="ALDEHYDE DEHYDROGENASE"/>
    <property type="match status" value="1"/>
</dbReference>
<dbReference type="PANTHER" id="PTHR47495:SF2">
    <property type="entry name" value="ALDEHYDE DEHYDROGENASE"/>
    <property type="match status" value="1"/>
</dbReference>
<gene>
    <name evidence="2" type="ORF">D1224_10205</name>
</gene>
<dbReference type="InterPro" id="IPR006311">
    <property type="entry name" value="TAT_signal"/>
</dbReference>
<accession>A0A399QZK5</accession>
<dbReference type="Gene3D" id="3.90.1170.50">
    <property type="entry name" value="Aldehyde oxidase/xanthine dehydrogenase, a/b hammerhead"/>
    <property type="match status" value="1"/>
</dbReference>